<name>A0A6N7LSI7_9GAMM</name>
<dbReference type="Gene3D" id="3.30.300.160">
    <property type="entry name" value="Type II secretion system, protein E, N-terminal domain"/>
    <property type="match status" value="1"/>
</dbReference>
<sequence length="567" mass="62115">MSTDKITRPLVAALIRKGALKGETEGLIGIAGDSGHHLVSEGFVSEKVRLETLAELLHLDYIELPVDFRIPEALLNELSAETIKQHQCVPVSDEGGVIRVALAYPYDAGIEDIIHAKTGAPVKLALCDREQIQGVLKRSNLDRQILRDASVGLKSVAGDGPDRSGIVDLADDHDDPVVKLLNQILGDATRRQCSDIHVESEPAGIGIKYRVDGVLLPSELTVGDRYADQLVSRIKVMADLDISEKQKPQDGRFRLKDGSAEVDVRVSVVPTSHGEDVVMRLLDQHALAGKDQTLSLEGLGLSDAVLNRYRESIHEPFGLILLTGPTGSGKTTSLYAALNETNTGLEKIITVEDPVEYQLPGIVQIPVNEKKGLTFARGLRAILRHDPDKIMIGEIRDAETAEIAVQAALTGHLVFSTVHANTTLDVVGRIHHMGVDRYNFVSSLKCILGQRLLRKLCSHCASSQGPQPRERQLFDSQRLTPPAQLPVAVGCEHCEHTGYKGRFAVAEFIYFTPELKQMFIDQAPFREITAELEKQAFSSMRTEALKRVAAGETTLVEVERTTQRGML</sequence>
<dbReference type="Gene3D" id="3.40.50.300">
    <property type="entry name" value="P-loop containing nucleotide triphosphate hydrolases"/>
    <property type="match status" value="1"/>
</dbReference>
<dbReference type="GO" id="GO:0005886">
    <property type="term" value="C:plasma membrane"/>
    <property type="evidence" value="ECO:0007669"/>
    <property type="project" value="TreeGrafter"/>
</dbReference>
<evidence type="ECO:0000256" key="3">
    <source>
        <dbReference type="ARBA" id="ARBA00022840"/>
    </source>
</evidence>
<evidence type="ECO:0000313" key="5">
    <source>
        <dbReference type="EMBL" id="MQX53273.1"/>
    </source>
</evidence>
<feature type="domain" description="Bacterial type II secretion system protein E" evidence="4">
    <location>
        <begin position="383"/>
        <end position="397"/>
    </location>
</feature>
<dbReference type="Pfam" id="PF05157">
    <property type="entry name" value="MshEN"/>
    <property type="match status" value="1"/>
</dbReference>
<comment type="caution">
    <text evidence="5">The sequence shown here is derived from an EMBL/GenBank/DDBJ whole genome shotgun (WGS) entry which is preliminary data.</text>
</comment>
<keyword evidence="6" id="KW-1185">Reference proteome</keyword>
<keyword evidence="3" id="KW-0067">ATP-binding</keyword>
<dbReference type="InterPro" id="IPR027417">
    <property type="entry name" value="P-loop_NTPase"/>
</dbReference>
<evidence type="ECO:0000259" key="4">
    <source>
        <dbReference type="PROSITE" id="PS00662"/>
    </source>
</evidence>
<accession>A0A6N7LSI7</accession>
<dbReference type="EMBL" id="WIRE01000001">
    <property type="protein sequence ID" value="MQX53273.1"/>
    <property type="molecule type" value="Genomic_DNA"/>
</dbReference>
<dbReference type="InterPro" id="IPR007831">
    <property type="entry name" value="T2SS_GspE_N"/>
</dbReference>
<dbReference type="SUPFAM" id="SSF160246">
    <property type="entry name" value="EspE N-terminal domain-like"/>
    <property type="match status" value="1"/>
</dbReference>
<dbReference type="PANTHER" id="PTHR30258">
    <property type="entry name" value="TYPE II SECRETION SYSTEM PROTEIN GSPE-RELATED"/>
    <property type="match status" value="1"/>
</dbReference>
<reference evidence="5 6" key="1">
    <citation type="submission" date="2019-10" db="EMBL/GenBank/DDBJ databases">
        <title>Alcanivorax sp.PA15-N-34 draft genome sequence.</title>
        <authorList>
            <person name="Liao X."/>
            <person name="Shao Z."/>
        </authorList>
    </citation>
    <scope>NUCLEOTIDE SEQUENCE [LARGE SCALE GENOMIC DNA]</scope>
    <source>
        <strain evidence="5 6">PA15-N-34</strain>
    </source>
</reference>
<dbReference type="AlphaFoldDB" id="A0A6N7LSI7"/>
<organism evidence="5 6">
    <name type="scientific">Alcanivorax sediminis</name>
    <dbReference type="NCBI Taxonomy" id="2663008"/>
    <lineage>
        <taxon>Bacteria</taxon>
        <taxon>Pseudomonadati</taxon>
        <taxon>Pseudomonadota</taxon>
        <taxon>Gammaproteobacteria</taxon>
        <taxon>Oceanospirillales</taxon>
        <taxon>Alcanivoracaceae</taxon>
        <taxon>Alcanivorax</taxon>
    </lineage>
</organism>
<dbReference type="InterPro" id="IPR037257">
    <property type="entry name" value="T2SS_E_N_sf"/>
</dbReference>
<gene>
    <name evidence="5" type="ORF">GFN93_08425</name>
</gene>
<dbReference type="SUPFAM" id="SSF52540">
    <property type="entry name" value="P-loop containing nucleoside triphosphate hydrolases"/>
    <property type="match status" value="1"/>
</dbReference>
<dbReference type="Proteomes" id="UP000469421">
    <property type="component" value="Unassembled WGS sequence"/>
</dbReference>
<keyword evidence="2" id="KW-0547">Nucleotide-binding</keyword>
<dbReference type="PROSITE" id="PS00662">
    <property type="entry name" value="T2SP_E"/>
    <property type="match status" value="1"/>
</dbReference>
<dbReference type="InterPro" id="IPR001482">
    <property type="entry name" value="T2SS/T4SS_dom"/>
</dbReference>
<dbReference type="RefSeq" id="WP_153500514.1">
    <property type="nucleotide sequence ID" value="NZ_WIRE01000001.1"/>
</dbReference>
<evidence type="ECO:0000313" key="6">
    <source>
        <dbReference type="Proteomes" id="UP000469421"/>
    </source>
</evidence>
<evidence type="ECO:0000256" key="1">
    <source>
        <dbReference type="ARBA" id="ARBA00006611"/>
    </source>
</evidence>
<protein>
    <recommendedName>
        <fullName evidence="4">Bacterial type II secretion system protein E domain-containing protein</fullName>
    </recommendedName>
</protein>
<proteinExistence type="inferred from homology"/>
<dbReference type="Gene3D" id="3.30.450.90">
    <property type="match status" value="1"/>
</dbReference>
<dbReference type="PANTHER" id="PTHR30258:SF1">
    <property type="entry name" value="PROTEIN TRANSPORT PROTEIN HOFB HOMOLOG"/>
    <property type="match status" value="1"/>
</dbReference>
<dbReference type="GO" id="GO:0016887">
    <property type="term" value="F:ATP hydrolysis activity"/>
    <property type="evidence" value="ECO:0007669"/>
    <property type="project" value="TreeGrafter"/>
</dbReference>
<comment type="similarity">
    <text evidence="1">Belongs to the GSP E family.</text>
</comment>
<evidence type="ECO:0000256" key="2">
    <source>
        <dbReference type="ARBA" id="ARBA00022741"/>
    </source>
</evidence>
<dbReference type="CDD" id="cd01129">
    <property type="entry name" value="PulE-GspE-like"/>
    <property type="match status" value="1"/>
</dbReference>
<dbReference type="GO" id="GO:0005524">
    <property type="term" value="F:ATP binding"/>
    <property type="evidence" value="ECO:0007669"/>
    <property type="project" value="UniProtKB-KW"/>
</dbReference>
<dbReference type="Pfam" id="PF00437">
    <property type="entry name" value="T2SSE"/>
    <property type="match status" value="1"/>
</dbReference>